<accession>A0ABP6GX12</accession>
<dbReference type="Pfam" id="PF01839">
    <property type="entry name" value="FG-GAP"/>
    <property type="match status" value="1"/>
</dbReference>
<evidence type="ECO:0000313" key="2">
    <source>
        <dbReference type="EMBL" id="GAA2732910.1"/>
    </source>
</evidence>
<protein>
    <recommendedName>
        <fullName evidence="4">VCBS repeat-containing protein</fullName>
    </recommendedName>
</protein>
<organism evidence="2 3">
    <name type="scientific">Actinocorallia aurantiaca</name>
    <dbReference type="NCBI Taxonomy" id="46204"/>
    <lineage>
        <taxon>Bacteria</taxon>
        <taxon>Bacillati</taxon>
        <taxon>Actinomycetota</taxon>
        <taxon>Actinomycetes</taxon>
        <taxon>Streptosporangiales</taxon>
        <taxon>Thermomonosporaceae</taxon>
        <taxon>Actinocorallia</taxon>
    </lineage>
</organism>
<reference evidence="3" key="1">
    <citation type="journal article" date="2019" name="Int. J. Syst. Evol. Microbiol.">
        <title>The Global Catalogue of Microorganisms (GCM) 10K type strain sequencing project: providing services to taxonomists for standard genome sequencing and annotation.</title>
        <authorList>
            <consortium name="The Broad Institute Genomics Platform"/>
            <consortium name="The Broad Institute Genome Sequencing Center for Infectious Disease"/>
            <person name="Wu L."/>
            <person name="Ma J."/>
        </authorList>
    </citation>
    <scope>NUCLEOTIDE SEQUENCE [LARGE SCALE GENOMIC DNA]</scope>
    <source>
        <strain evidence="3">JCM 8201</strain>
    </source>
</reference>
<sequence length="287" mass="30432">MKWRAWAFDFNGDGLRDQAVGKPEAKVGTVPYAGTVVVTYGRNKRKKQVISRASKGVPGKPGADAFGGSVASADFDRDGFADLAVSVRPEWDGFSPDTVIVYGGRKGLTSRTLRILFAGDLAVADFAKDGRPDLVVLGDEEWGVFQNPRRGHVRGARHELGVTRSLEFHTDVRLYLKDFSGDGRPDLALVNNASEGVPPFHAVRFALGTARGLGAVRSLAAAENPSAVRDVNGDGRRDLVATRSSDDAPYGPPSGELLVYLGAPTGLKAPVTAPGAFPLADVDFSAL</sequence>
<dbReference type="PANTHER" id="PTHR46580">
    <property type="entry name" value="SENSOR KINASE-RELATED"/>
    <property type="match status" value="1"/>
</dbReference>
<gene>
    <name evidence="2" type="ORF">GCM10010439_51650</name>
</gene>
<dbReference type="Proteomes" id="UP001501842">
    <property type="component" value="Unassembled WGS sequence"/>
</dbReference>
<dbReference type="EMBL" id="BAAATZ010000024">
    <property type="protein sequence ID" value="GAA2732910.1"/>
    <property type="molecule type" value="Genomic_DNA"/>
</dbReference>
<evidence type="ECO:0008006" key="4">
    <source>
        <dbReference type="Google" id="ProtNLM"/>
    </source>
</evidence>
<comment type="caution">
    <text evidence="2">The sequence shown here is derived from an EMBL/GenBank/DDBJ whole genome shotgun (WGS) entry which is preliminary data.</text>
</comment>
<dbReference type="InterPro" id="IPR013517">
    <property type="entry name" value="FG-GAP"/>
</dbReference>
<dbReference type="PANTHER" id="PTHR46580:SF2">
    <property type="entry name" value="MAM DOMAIN-CONTAINING PROTEIN"/>
    <property type="match status" value="1"/>
</dbReference>
<dbReference type="SUPFAM" id="SSF69318">
    <property type="entry name" value="Integrin alpha N-terminal domain"/>
    <property type="match status" value="1"/>
</dbReference>
<keyword evidence="1" id="KW-0732">Signal</keyword>
<evidence type="ECO:0000256" key="1">
    <source>
        <dbReference type="ARBA" id="ARBA00022729"/>
    </source>
</evidence>
<dbReference type="InterPro" id="IPR028994">
    <property type="entry name" value="Integrin_alpha_N"/>
</dbReference>
<dbReference type="Gene3D" id="2.130.10.130">
    <property type="entry name" value="Integrin alpha, N-terminal"/>
    <property type="match status" value="2"/>
</dbReference>
<name>A0ABP6GX12_9ACTN</name>
<keyword evidence="3" id="KW-1185">Reference proteome</keyword>
<evidence type="ECO:0000313" key="3">
    <source>
        <dbReference type="Proteomes" id="UP001501842"/>
    </source>
</evidence>
<proteinExistence type="predicted"/>
<dbReference type="RefSeq" id="WP_344453629.1">
    <property type="nucleotide sequence ID" value="NZ_BAAATZ010000024.1"/>
</dbReference>